<evidence type="ECO:0000313" key="3">
    <source>
        <dbReference type="Proteomes" id="UP001374579"/>
    </source>
</evidence>
<feature type="compositionally biased region" description="Low complexity" evidence="1">
    <location>
        <begin position="44"/>
        <end position="57"/>
    </location>
</feature>
<name>A0AAN9BJ78_9CAEN</name>
<protein>
    <submittedName>
        <fullName evidence="2">Uncharacterized protein</fullName>
    </submittedName>
</protein>
<feature type="region of interest" description="Disordered" evidence="1">
    <location>
        <begin position="119"/>
        <end position="140"/>
    </location>
</feature>
<organism evidence="2 3">
    <name type="scientific">Littorina saxatilis</name>
    <dbReference type="NCBI Taxonomy" id="31220"/>
    <lineage>
        <taxon>Eukaryota</taxon>
        <taxon>Metazoa</taxon>
        <taxon>Spiralia</taxon>
        <taxon>Lophotrochozoa</taxon>
        <taxon>Mollusca</taxon>
        <taxon>Gastropoda</taxon>
        <taxon>Caenogastropoda</taxon>
        <taxon>Littorinimorpha</taxon>
        <taxon>Littorinoidea</taxon>
        <taxon>Littorinidae</taxon>
        <taxon>Littorina</taxon>
    </lineage>
</organism>
<proteinExistence type="predicted"/>
<feature type="region of interest" description="Disordered" evidence="1">
    <location>
        <begin position="41"/>
        <end position="68"/>
    </location>
</feature>
<dbReference type="AlphaFoldDB" id="A0AAN9BJ78"/>
<comment type="caution">
    <text evidence="2">The sequence shown here is derived from an EMBL/GenBank/DDBJ whole genome shotgun (WGS) entry which is preliminary data.</text>
</comment>
<evidence type="ECO:0000256" key="1">
    <source>
        <dbReference type="SAM" id="MobiDB-lite"/>
    </source>
</evidence>
<keyword evidence="3" id="KW-1185">Reference proteome</keyword>
<evidence type="ECO:0000313" key="2">
    <source>
        <dbReference type="EMBL" id="KAK7107153.1"/>
    </source>
</evidence>
<sequence>MRQQDLALLKQLIHINDNIRRLKRSRSMRFSAARTVSCGTLGISTPSSSSSSSSSSPPEDKVPGSGGKARVATLLRQKSEPGLFGLPPRRVSTLTSTSSFETIDDAEEVDSLYGSATDLDTAPTTPGTPSSCTTPTTPVTRSSSSYTCLTFTPEELYNGESSYGEILKRNVRLWKWSVAREKDLGIVDGHLCVL</sequence>
<dbReference type="EMBL" id="JBAMIC010000004">
    <property type="protein sequence ID" value="KAK7107153.1"/>
    <property type="molecule type" value="Genomic_DNA"/>
</dbReference>
<gene>
    <name evidence="2" type="ORF">V1264_015116</name>
</gene>
<dbReference type="Proteomes" id="UP001374579">
    <property type="component" value="Unassembled WGS sequence"/>
</dbReference>
<feature type="compositionally biased region" description="Low complexity" evidence="1">
    <location>
        <begin position="121"/>
        <end position="140"/>
    </location>
</feature>
<reference evidence="2 3" key="1">
    <citation type="submission" date="2024-02" db="EMBL/GenBank/DDBJ databases">
        <title>Chromosome-scale genome assembly of the rough periwinkle Littorina saxatilis.</title>
        <authorList>
            <person name="De Jode A."/>
            <person name="Faria R."/>
            <person name="Formenti G."/>
            <person name="Sims Y."/>
            <person name="Smith T.P."/>
            <person name="Tracey A."/>
            <person name="Wood J.M.D."/>
            <person name="Zagrodzka Z.B."/>
            <person name="Johannesson K."/>
            <person name="Butlin R.K."/>
            <person name="Leder E.H."/>
        </authorList>
    </citation>
    <scope>NUCLEOTIDE SEQUENCE [LARGE SCALE GENOMIC DNA]</scope>
    <source>
        <strain evidence="2">Snail1</strain>
        <tissue evidence="2">Muscle</tissue>
    </source>
</reference>
<accession>A0AAN9BJ78</accession>